<evidence type="ECO:0000313" key="3">
    <source>
        <dbReference type="Proteomes" id="UP000193144"/>
    </source>
</evidence>
<organism evidence="2 3">
    <name type="scientific">Clohesyomyces aquaticus</name>
    <dbReference type="NCBI Taxonomy" id="1231657"/>
    <lineage>
        <taxon>Eukaryota</taxon>
        <taxon>Fungi</taxon>
        <taxon>Dikarya</taxon>
        <taxon>Ascomycota</taxon>
        <taxon>Pezizomycotina</taxon>
        <taxon>Dothideomycetes</taxon>
        <taxon>Pleosporomycetidae</taxon>
        <taxon>Pleosporales</taxon>
        <taxon>Lindgomycetaceae</taxon>
        <taxon>Clohesyomyces</taxon>
    </lineage>
</organism>
<comment type="caution">
    <text evidence="2">The sequence shown here is derived from an EMBL/GenBank/DDBJ whole genome shotgun (WGS) entry which is preliminary data.</text>
</comment>
<dbReference type="Proteomes" id="UP000193144">
    <property type="component" value="Unassembled WGS sequence"/>
</dbReference>
<sequence>MGKSTILSLAPTPPPRNTAIAATATSPKPALSTTHTPTLTLTGARHALLACEAHAQTLGIPMNIAIVDSSLHLLAFSRMDGAKLTSISIAMDKAFTAAGHRLPTSTYLSAVWPGGVAYGINGSNGGRFCTIGGGVPILDDEGRVLGAIGCSTGTPAQDDEVARRGVEAVLELVGREKEREGNGRKRKRTRLEGGGEVEVEVGVRTPESVGSGDGRE</sequence>
<gene>
    <name evidence="2" type="ORF">BCR34DRAFT_493310</name>
</gene>
<dbReference type="Gene3D" id="3.30.450.150">
    <property type="entry name" value="Haem-degrading domain"/>
    <property type="match status" value="1"/>
</dbReference>
<protein>
    <recommendedName>
        <fullName evidence="4">DUF336-domain-containing protein</fullName>
    </recommendedName>
</protein>
<name>A0A1Y1YVV9_9PLEO</name>
<dbReference type="STRING" id="1231657.A0A1Y1YVV9"/>
<evidence type="ECO:0008006" key="4">
    <source>
        <dbReference type="Google" id="ProtNLM"/>
    </source>
</evidence>
<dbReference type="AlphaFoldDB" id="A0A1Y1YVV9"/>
<accession>A0A1Y1YVV9</accession>
<dbReference type="InterPro" id="IPR038084">
    <property type="entry name" value="PduO/GlcC-like_sf"/>
</dbReference>
<feature type="region of interest" description="Disordered" evidence="1">
    <location>
        <begin position="176"/>
        <end position="216"/>
    </location>
</feature>
<evidence type="ECO:0000256" key="1">
    <source>
        <dbReference type="SAM" id="MobiDB-lite"/>
    </source>
</evidence>
<dbReference type="Pfam" id="PF03928">
    <property type="entry name" value="HbpS-like"/>
    <property type="match status" value="1"/>
</dbReference>
<dbReference type="InterPro" id="IPR052517">
    <property type="entry name" value="GlcG_carb_metab_protein"/>
</dbReference>
<dbReference type="OrthoDB" id="2276076at2759"/>
<dbReference type="InterPro" id="IPR005624">
    <property type="entry name" value="PduO/GlcC-like"/>
</dbReference>
<evidence type="ECO:0000313" key="2">
    <source>
        <dbReference type="EMBL" id="ORY02188.1"/>
    </source>
</evidence>
<dbReference type="SUPFAM" id="SSF143744">
    <property type="entry name" value="GlcG-like"/>
    <property type="match status" value="1"/>
</dbReference>
<keyword evidence="3" id="KW-1185">Reference proteome</keyword>
<proteinExistence type="predicted"/>
<dbReference type="PANTHER" id="PTHR34309">
    <property type="entry name" value="SLR1406 PROTEIN"/>
    <property type="match status" value="1"/>
</dbReference>
<reference evidence="2 3" key="1">
    <citation type="submission" date="2016-07" db="EMBL/GenBank/DDBJ databases">
        <title>Pervasive Adenine N6-methylation of Active Genes in Fungi.</title>
        <authorList>
            <consortium name="DOE Joint Genome Institute"/>
            <person name="Mondo S.J."/>
            <person name="Dannebaum R.O."/>
            <person name="Kuo R.C."/>
            <person name="Labutti K."/>
            <person name="Haridas S."/>
            <person name="Kuo A."/>
            <person name="Salamov A."/>
            <person name="Ahrendt S.R."/>
            <person name="Lipzen A."/>
            <person name="Sullivan W."/>
            <person name="Andreopoulos W.B."/>
            <person name="Clum A."/>
            <person name="Lindquist E."/>
            <person name="Daum C."/>
            <person name="Ramamoorthy G.K."/>
            <person name="Gryganskyi A."/>
            <person name="Culley D."/>
            <person name="Magnuson J.K."/>
            <person name="James T.Y."/>
            <person name="O'Malley M.A."/>
            <person name="Stajich J.E."/>
            <person name="Spatafora J.W."/>
            <person name="Visel A."/>
            <person name="Grigoriev I.V."/>
        </authorList>
    </citation>
    <scope>NUCLEOTIDE SEQUENCE [LARGE SCALE GENOMIC DNA]</scope>
    <source>
        <strain evidence="2 3">CBS 115471</strain>
    </source>
</reference>
<dbReference type="PANTHER" id="PTHR34309:SF1">
    <property type="entry name" value="PROTEIN GLCG"/>
    <property type="match status" value="1"/>
</dbReference>
<dbReference type="EMBL" id="MCFA01000160">
    <property type="protein sequence ID" value="ORY02188.1"/>
    <property type="molecule type" value="Genomic_DNA"/>
</dbReference>